<sequence length="242" mass="27776">MARPGDPESRPSETFAVTGSSTDMEEELERLSTHAVVVWLGRDRPDVDTDRVSRAFCYEFGVYPNDISMARHHPADFVVIFTRRHHRDAAVERRDFLYGDLDFHIRRWLPMIQGRKADLSYHVCLCLEGLPLHAWNESIAKRTVARSCDLDYVEEESLRKKDTRNLNLWAWTEDPSCIPKATWLTIVGRSLVVHEGGSPSAVHSGSNYHVIVHLDLVEEPLVLRLSVDVGQRRQRARPKRPS</sequence>
<keyword evidence="3" id="KW-1185">Reference proteome</keyword>
<evidence type="ECO:0000256" key="1">
    <source>
        <dbReference type="SAM" id="MobiDB-lite"/>
    </source>
</evidence>
<dbReference type="AlphaFoldDB" id="A0A9W7XDS2"/>
<dbReference type="OrthoDB" id="434986at2759"/>
<dbReference type="InterPro" id="IPR053253">
    <property type="entry name" value="Sex_diff_modulator"/>
</dbReference>
<proteinExistence type="predicted"/>
<accession>A0A9W7XDS2</accession>
<protein>
    <recommendedName>
        <fullName evidence="4">DUF4283 domain-containing protein</fullName>
    </recommendedName>
</protein>
<feature type="compositionally biased region" description="Basic and acidic residues" evidence="1">
    <location>
        <begin position="1"/>
        <end position="11"/>
    </location>
</feature>
<evidence type="ECO:0000313" key="3">
    <source>
        <dbReference type="Proteomes" id="UP001164776"/>
    </source>
</evidence>
<feature type="region of interest" description="Disordered" evidence="1">
    <location>
        <begin position="1"/>
        <end position="22"/>
    </location>
</feature>
<evidence type="ECO:0008006" key="4">
    <source>
        <dbReference type="Google" id="ProtNLM"/>
    </source>
</evidence>
<dbReference type="Proteomes" id="UP001164776">
    <property type="component" value="Unassembled WGS sequence"/>
</dbReference>
<dbReference type="EMBL" id="MU629514">
    <property type="protein sequence ID" value="KAJ1256439.1"/>
    <property type="molecule type" value="Genomic_DNA"/>
</dbReference>
<evidence type="ECO:0000313" key="2">
    <source>
        <dbReference type="EMBL" id="KAJ1256439.1"/>
    </source>
</evidence>
<name>A0A9W7XDS2_9POAL</name>
<organism evidence="2 3">
    <name type="scientific">Paspalum vaginatum</name>
    <name type="common">seashore paspalum</name>
    <dbReference type="NCBI Taxonomy" id="158149"/>
    <lineage>
        <taxon>Eukaryota</taxon>
        <taxon>Viridiplantae</taxon>
        <taxon>Streptophyta</taxon>
        <taxon>Embryophyta</taxon>
        <taxon>Tracheophyta</taxon>
        <taxon>Spermatophyta</taxon>
        <taxon>Magnoliopsida</taxon>
        <taxon>Liliopsida</taxon>
        <taxon>Poales</taxon>
        <taxon>Poaceae</taxon>
        <taxon>PACMAD clade</taxon>
        <taxon>Panicoideae</taxon>
        <taxon>Andropogonodae</taxon>
        <taxon>Paspaleae</taxon>
        <taxon>Paspalinae</taxon>
        <taxon>Paspalum</taxon>
    </lineage>
</organism>
<comment type="caution">
    <text evidence="2">The sequence shown here is derived from an EMBL/GenBank/DDBJ whole genome shotgun (WGS) entry which is preliminary data.</text>
</comment>
<dbReference type="PANTHER" id="PTHR33087:SF21">
    <property type="entry name" value="OS03G0782100 PROTEIN"/>
    <property type="match status" value="1"/>
</dbReference>
<reference evidence="2 3" key="1">
    <citation type="submission" date="2022-10" db="EMBL/GenBank/DDBJ databases">
        <title>WGS assembly of Paspalum vaginatum 540-79.</title>
        <authorList>
            <person name="Sun G."/>
            <person name="Wase N."/>
            <person name="Shu S."/>
            <person name="Jenkins J."/>
            <person name="Zhou B."/>
            <person name="Torres-Rodriguez J."/>
            <person name="Chen C."/>
            <person name="Sandor L."/>
            <person name="Plott C."/>
            <person name="Yoshinga Y."/>
            <person name="Daum C."/>
            <person name="Qi P."/>
            <person name="Barry K."/>
            <person name="Lipzen A."/>
            <person name="Berry L."/>
            <person name="Pedersen C."/>
            <person name="Gottilla T."/>
            <person name="Foltz A."/>
            <person name="Yu H."/>
            <person name="O'Malley R."/>
            <person name="Zhang C."/>
            <person name="Devos K."/>
            <person name="Sigmon B."/>
            <person name="Yu B."/>
            <person name="Obata T."/>
            <person name="Schmutz J."/>
            <person name="Schnable J."/>
        </authorList>
    </citation>
    <scope>NUCLEOTIDE SEQUENCE [LARGE SCALE GENOMIC DNA]</scope>
    <source>
        <strain evidence="3">cv. 540-79</strain>
    </source>
</reference>
<gene>
    <name evidence="2" type="ORF">BS78_K026300</name>
</gene>
<dbReference type="PANTHER" id="PTHR33087">
    <property type="entry name" value="OS07G0539200 PROTEIN"/>
    <property type="match status" value="1"/>
</dbReference>